<dbReference type="Pfam" id="PF19133">
    <property type="entry name" value="DUF5816"/>
    <property type="match status" value="1"/>
</dbReference>
<dbReference type="GO" id="GO:0016747">
    <property type="term" value="F:acyltransferase activity, transferring groups other than amino-acyl groups"/>
    <property type="evidence" value="ECO:0007669"/>
    <property type="project" value="InterPro"/>
</dbReference>
<evidence type="ECO:0000313" key="2">
    <source>
        <dbReference type="EMBL" id="EMA23299.1"/>
    </source>
</evidence>
<keyword evidence="2" id="KW-0808">Transferase</keyword>
<dbReference type="Gene3D" id="3.40.630.30">
    <property type="match status" value="1"/>
</dbReference>
<dbReference type="InterPro" id="IPR043854">
    <property type="entry name" value="DUF5816"/>
</dbReference>
<name>M0KSW4_9EURY</name>
<dbReference type="Pfam" id="PF13673">
    <property type="entry name" value="Acetyltransf_10"/>
    <property type="match status" value="1"/>
</dbReference>
<organism evidence="2 3">
    <name type="scientific">Haloarcula amylolytica JCM 13557</name>
    <dbReference type="NCBI Taxonomy" id="1227452"/>
    <lineage>
        <taxon>Archaea</taxon>
        <taxon>Methanobacteriati</taxon>
        <taxon>Methanobacteriota</taxon>
        <taxon>Stenosarchaea group</taxon>
        <taxon>Halobacteria</taxon>
        <taxon>Halobacteriales</taxon>
        <taxon>Haloarculaceae</taxon>
        <taxon>Haloarcula</taxon>
    </lineage>
</organism>
<dbReference type="SUPFAM" id="SSF55729">
    <property type="entry name" value="Acyl-CoA N-acyltransferases (Nat)"/>
    <property type="match status" value="1"/>
</dbReference>
<proteinExistence type="predicted"/>
<sequence length="249" mass="27312">MEIRPADSEDRQRVETLARDSFRTSYALSPQQIETIVENEFDDETLADRLADPDTTVLVAEHAAGDTEQVQGFIDVAGGTERTIRWLHVDPEARGEGIATALLEGVQEDDDGTPLVARILEDAVEGGEFLEDFDLESDDNAHVTFGNEEFAVAVFTEGEGTEDANEPSVPVPESVTVDGTARPIERDETVPGREAPFFSTYMGEDRTDQYGYFCSNCGSTDVSGDGLDRLECSECGNLHLADEWDDSYL</sequence>
<reference evidence="2 3" key="1">
    <citation type="journal article" date="2014" name="PLoS Genet.">
        <title>Phylogenetically driven sequencing of extremely halophilic archaea reveals strategies for static and dynamic osmo-response.</title>
        <authorList>
            <person name="Becker E.A."/>
            <person name="Seitzer P.M."/>
            <person name="Tritt A."/>
            <person name="Larsen D."/>
            <person name="Krusor M."/>
            <person name="Yao A.I."/>
            <person name="Wu D."/>
            <person name="Madern D."/>
            <person name="Eisen J.A."/>
            <person name="Darling A.E."/>
            <person name="Facciotti M.T."/>
        </authorList>
    </citation>
    <scope>NUCLEOTIDE SEQUENCE [LARGE SCALE GENOMIC DNA]</scope>
    <source>
        <strain evidence="2 3">JCM 13557</strain>
    </source>
</reference>
<dbReference type="RefSeq" id="WP_008308517.1">
    <property type="nucleotide sequence ID" value="NZ_AOLW01000012.1"/>
</dbReference>
<gene>
    <name evidence="2" type="ORF">C442_05536</name>
</gene>
<dbReference type="PATRIC" id="fig|1227452.3.peg.1105"/>
<feature type="domain" description="N-acetyltransferase" evidence="1">
    <location>
        <begin position="1"/>
        <end position="172"/>
    </location>
</feature>
<dbReference type="AlphaFoldDB" id="M0KSW4"/>
<dbReference type="PROSITE" id="PS51186">
    <property type="entry name" value="GNAT"/>
    <property type="match status" value="1"/>
</dbReference>
<comment type="caution">
    <text evidence="2">The sequence shown here is derived from an EMBL/GenBank/DDBJ whole genome shotgun (WGS) entry which is preliminary data.</text>
</comment>
<evidence type="ECO:0000313" key="3">
    <source>
        <dbReference type="Proteomes" id="UP000011623"/>
    </source>
</evidence>
<dbReference type="EMBL" id="AOLW01000012">
    <property type="protein sequence ID" value="EMA23299.1"/>
    <property type="molecule type" value="Genomic_DNA"/>
</dbReference>
<evidence type="ECO:0000259" key="1">
    <source>
        <dbReference type="PROSITE" id="PS51186"/>
    </source>
</evidence>
<dbReference type="InterPro" id="IPR000182">
    <property type="entry name" value="GNAT_dom"/>
</dbReference>
<dbReference type="InterPro" id="IPR016181">
    <property type="entry name" value="Acyl_CoA_acyltransferase"/>
</dbReference>
<dbReference type="CDD" id="cd04301">
    <property type="entry name" value="NAT_SF"/>
    <property type="match status" value="1"/>
</dbReference>
<keyword evidence="3" id="KW-1185">Reference proteome</keyword>
<accession>M0KSW4</accession>
<dbReference type="Proteomes" id="UP000011623">
    <property type="component" value="Unassembled WGS sequence"/>
</dbReference>
<protein>
    <submittedName>
        <fullName evidence="2">N-acetyltransferase GCN5</fullName>
    </submittedName>
</protein>